<dbReference type="InParanoid" id="J0L7B9"/>
<reference evidence="3" key="1">
    <citation type="journal article" date="2012" name="Science">
        <title>The Paleozoic origin of enzymatic lignin decomposition reconstructed from 31 fungal genomes.</title>
        <authorList>
            <person name="Floudas D."/>
            <person name="Binder M."/>
            <person name="Riley R."/>
            <person name="Barry K."/>
            <person name="Blanchette R.A."/>
            <person name="Henrissat B."/>
            <person name="Martinez A.T."/>
            <person name="Otillar R."/>
            <person name="Spatafora J.W."/>
            <person name="Yadav J.S."/>
            <person name="Aerts A."/>
            <person name="Benoit I."/>
            <person name="Boyd A."/>
            <person name="Carlson A."/>
            <person name="Copeland A."/>
            <person name="Coutinho P.M."/>
            <person name="de Vries R.P."/>
            <person name="Ferreira P."/>
            <person name="Findley K."/>
            <person name="Foster B."/>
            <person name="Gaskell J."/>
            <person name="Glotzer D."/>
            <person name="Gorecki P."/>
            <person name="Heitman J."/>
            <person name="Hesse C."/>
            <person name="Hori C."/>
            <person name="Igarashi K."/>
            <person name="Jurgens J.A."/>
            <person name="Kallen N."/>
            <person name="Kersten P."/>
            <person name="Kohler A."/>
            <person name="Kuees U."/>
            <person name="Kumar T.K.A."/>
            <person name="Kuo A."/>
            <person name="LaButti K."/>
            <person name="Larrondo L.F."/>
            <person name="Lindquist E."/>
            <person name="Ling A."/>
            <person name="Lombard V."/>
            <person name="Lucas S."/>
            <person name="Lundell T."/>
            <person name="Martin R."/>
            <person name="McLaughlin D.J."/>
            <person name="Morgenstern I."/>
            <person name="Morin E."/>
            <person name="Murat C."/>
            <person name="Nagy L.G."/>
            <person name="Nolan M."/>
            <person name="Ohm R.A."/>
            <person name="Patyshakuliyeva A."/>
            <person name="Rokas A."/>
            <person name="Ruiz-Duenas F.J."/>
            <person name="Sabat G."/>
            <person name="Salamov A."/>
            <person name="Samejima M."/>
            <person name="Schmutz J."/>
            <person name="Slot J.C."/>
            <person name="St John F."/>
            <person name="Stenlid J."/>
            <person name="Sun H."/>
            <person name="Sun S."/>
            <person name="Syed K."/>
            <person name="Tsang A."/>
            <person name="Wiebenga A."/>
            <person name="Young D."/>
            <person name="Pisabarro A."/>
            <person name="Eastwood D.C."/>
            <person name="Martin F."/>
            <person name="Cullen D."/>
            <person name="Grigoriev I.V."/>
            <person name="Hibbett D.S."/>
        </authorList>
    </citation>
    <scope>NUCLEOTIDE SEQUENCE [LARGE SCALE GENOMIC DNA]</scope>
    <source>
        <strain evidence="3">TFB10046</strain>
    </source>
</reference>
<accession>J0L7B9</accession>
<evidence type="ECO:0000313" key="2">
    <source>
        <dbReference type="EMBL" id="EJD32206.1"/>
    </source>
</evidence>
<dbReference type="Proteomes" id="UP000006514">
    <property type="component" value="Unassembled WGS sequence"/>
</dbReference>
<dbReference type="KEGG" id="adl:AURDEDRAFT_178761"/>
<sequence length="168" mass="17766">MAIVGSNLIAALCRSQYGAVDPGCEAPPPQAPRIDGQGAAASVGDDLPSISSSPRVEARTLARHLQERDQENGDRRAAGAPRARRMHKTPSLPLSTAHSTSSGVEVQRSISLSDVLSLHYRDRIPSRSCIPFVPGATSCNKAVAYILLFSVEHSPIKAPRAHAPATDV</sequence>
<keyword evidence="3" id="KW-1185">Reference proteome</keyword>
<dbReference type="EMBL" id="JH689219">
    <property type="protein sequence ID" value="EJD32206.1"/>
    <property type="molecule type" value="Genomic_DNA"/>
</dbReference>
<dbReference type="AlphaFoldDB" id="J0L7B9"/>
<feature type="compositionally biased region" description="Polar residues" evidence="1">
    <location>
        <begin position="92"/>
        <end position="106"/>
    </location>
</feature>
<feature type="region of interest" description="Disordered" evidence="1">
    <location>
        <begin position="24"/>
        <end position="106"/>
    </location>
</feature>
<gene>
    <name evidence="2" type="ORF">AURDEDRAFT_178761</name>
</gene>
<name>J0L7B9_AURST</name>
<proteinExistence type="predicted"/>
<protein>
    <submittedName>
        <fullName evidence="2">Uncharacterized protein</fullName>
    </submittedName>
</protein>
<evidence type="ECO:0000256" key="1">
    <source>
        <dbReference type="SAM" id="MobiDB-lite"/>
    </source>
</evidence>
<feature type="compositionally biased region" description="Basic and acidic residues" evidence="1">
    <location>
        <begin position="56"/>
        <end position="77"/>
    </location>
</feature>
<organism evidence="2 3">
    <name type="scientific">Auricularia subglabra (strain TFB-10046 / SS5)</name>
    <name type="common">White-rot fungus</name>
    <name type="synonym">Auricularia delicata (strain TFB10046)</name>
    <dbReference type="NCBI Taxonomy" id="717982"/>
    <lineage>
        <taxon>Eukaryota</taxon>
        <taxon>Fungi</taxon>
        <taxon>Dikarya</taxon>
        <taxon>Basidiomycota</taxon>
        <taxon>Agaricomycotina</taxon>
        <taxon>Agaricomycetes</taxon>
        <taxon>Auriculariales</taxon>
        <taxon>Auriculariaceae</taxon>
        <taxon>Auricularia</taxon>
    </lineage>
</organism>
<evidence type="ECO:0000313" key="3">
    <source>
        <dbReference type="Proteomes" id="UP000006514"/>
    </source>
</evidence>